<reference evidence="1 2" key="1">
    <citation type="submission" date="2012-10" db="EMBL/GenBank/DDBJ databases">
        <authorList>
            <person name="Harkins D.M."/>
            <person name="Durkin A.S."/>
            <person name="Brinkac L.M."/>
            <person name="Haft D.H."/>
            <person name="Selengut J.D."/>
            <person name="Sanka R."/>
            <person name="DePew J."/>
            <person name="Purushe J."/>
            <person name="Chanthongthip A."/>
            <person name="Lattana O."/>
            <person name="Phetsouvanh R."/>
            <person name="Newton P.N."/>
            <person name="Vinetz J.M."/>
            <person name="Sutton G.G."/>
            <person name="Nierman W.C."/>
            <person name="Fouts D.E."/>
        </authorList>
    </citation>
    <scope>NUCLEOTIDE SEQUENCE [LARGE SCALE GENOMIC DNA]</scope>
    <source>
        <strain evidence="1 2">UI 12758</strain>
    </source>
</reference>
<sequence>MYKLNNKILYSNFIEEQFTNSLSKRNLVFEITILFKSKIVGD</sequence>
<comment type="caution">
    <text evidence="1">The sequence shown here is derived from an EMBL/GenBank/DDBJ whole genome shotgun (WGS) entry which is preliminary data.</text>
</comment>
<evidence type="ECO:0000313" key="1">
    <source>
        <dbReference type="EMBL" id="EKR55840.1"/>
    </source>
</evidence>
<gene>
    <name evidence="1" type="ORF">LEP1GSC105_2086</name>
</gene>
<organism evidence="1 2">
    <name type="scientific">Leptospira interrogans str. UI 12758</name>
    <dbReference type="NCBI Taxonomy" id="1049938"/>
    <lineage>
        <taxon>Bacteria</taxon>
        <taxon>Pseudomonadati</taxon>
        <taxon>Spirochaetota</taxon>
        <taxon>Spirochaetia</taxon>
        <taxon>Leptospirales</taxon>
        <taxon>Leptospiraceae</taxon>
        <taxon>Leptospira</taxon>
    </lineage>
</organism>
<accession>A0A0E2D706</accession>
<proteinExistence type="predicted"/>
<dbReference type="Proteomes" id="UP000001340">
    <property type="component" value="Unassembled WGS sequence"/>
</dbReference>
<protein>
    <submittedName>
        <fullName evidence="1">Uncharacterized protein</fullName>
    </submittedName>
</protein>
<evidence type="ECO:0000313" key="2">
    <source>
        <dbReference type="Proteomes" id="UP000001340"/>
    </source>
</evidence>
<name>A0A0E2D706_LEPIR</name>
<dbReference type="AlphaFoldDB" id="A0A0E2D706"/>
<dbReference type="EMBL" id="AHNR02000028">
    <property type="protein sequence ID" value="EKR55840.1"/>
    <property type="molecule type" value="Genomic_DNA"/>
</dbReference>